<dbReference type="InterPro" id="IPR052895">
    <property type="entry name" value="HetReg/Transcr_Mod"/>
</dbReference>
<organism evidence="2 3">
    <name type="scientific">Hyaloscypha bicolor E</name>
    <dbReference type="NCBI Taxonomy" id="1095630"/>
    <lineage>
        <taxon>Eukaryota</taxon>
        <taxon>Fungi</taxon>
        <taxon>Dikarya</taxon>
        <taxon>Ascomycota</taxon>
        <taxon>Pezizomycotina</taxon>
        <taxon>Leotiomycetes</taxon>
        <taxon>Helotiales</taxon>
        <taxon>Hyaloscyphaceae</taxon>
        <taxon>Hyaloscypha</taxon>
        <taxon>Hyaloscypha bicolor</taxon>
    </lineage>
</organism>
<dbReference type="RefSeq" id="XP_024731839.1">
    <property type="nucleotide sequence ID" value="XM_024872882.1"/>
</dbReference>
<proteinExistence type="predicted"/>
<keyword evidence="3" id="KW-1185">Reference proteome</keyword>
<sequence length="72" mass="8219">WGGQTPTRPIVCNNGLLLITETAFSSIRRLRCHFEPRKLWIDAIFCINQALATEKTTQVAMMAEIYSKAHRV</sequence>
<dbReference type="PANTHER" id="PTHR24148:SF73">
    <property type="entry name" value="HET DOMAIN PROTEIN (AFU_ORTHOLOGUE AFUA_8G01020)"/>
    <property type="match status" value="1"/>
</dbReference>
<dbReference type="EMBL" id="KZ613856">
    <property type="protein sequence ID" value="PMD54935.1"/>
    <property type="molecule type" value="Genomic_DNA"/>
</dbReference>
<dbReference type="GeneID" id="36580962"/>
<dbReference type="OrthoDB" id="3598674at2759"/>
<evidence type="ECO:0000259" key="1">
    <source>
        <dbReference type="Pfam" id="PF06985"/>
    </source>
</evidence>
<evidence type="ECO:0000313" key="2">
    <source>
        <dbReference type="EMBL" id="PMD54935.1"/>
    </source>
</evidence>
<dbReference type="Proteomes" id="UP000235371">
    <property type="component" value="Unassembled WGS sequence"/>
</dbReference>
<dbReference type="Pfam" id="PF06985">
    <property type="entry name" value="HET"/>
    <property type="match status" value="1"/>
</dbReference>
<protein>
    <recommendedName>
        <fullName evidence="1">Heterokaryon incompatibility domain-containing protein</fullName>
    </recommendedName>
</protein>
<dbReference type="InterPro" id="IPR010730">
    <property type="entry name" value="HET"/>
</dbReference>
<gene>
    <name evidence="2" type="ORF">K444DRAFT_471536</name>
</gene>
<accession>A0A2J6SVY0</accession>
<reference evidence="2 3" key="1">
    <citation type="submission" date="2016-04" db="EMBL/GenBank/DDBJ databases">
        <title>A degradative enzymes factory behind the ericoid mycorrhizal symbiosis.</title>
        <authorList>
            <consortium name="DOE Joint Genome Institute"/>
            <person name="Martino E."/>
            <person name="Morin E."/>
            <person name="Grelet G."/>
            <person name="Kuo A."/>
            <person name="Kohler A."/>
            <person name="Daghino S."/>
            <person name="Barry K."/>
            <person name="Choi C."/>
            <person name="Cichocki N."/>
            <person name="Clum A."/>
            <person name="Copeland A."/>
            <person name="Hainaut M."/>
            <person name="Haridas S."/>
            <person name="Labutti K."/>
            <person name="Lindquist E."/>
            <person name="Lipzen A."/>
            <person name="Khouja H.-R."/>
            <person name="Murat C."/>
            <person name="Ohm R."/>
            <person name="Olson A."/>
            <person name="Spatafora J."/>
            <person name="Veneault-Fourrey C."/>
            <person name="Henrissat B."/>
            <person name="Grigoriev I."/>
            <person name="Martin F."/>
            <person name="Perotto S."/>
        </authorList>
    </citation>
    <scope>NUCLEOTIDE SEQUENCE [LARGE SCALE GENOMIC DNA]</scope>
    <source>
        <strain evidence="2 3">E</strain>
    </source>
</reference>
<evidence type="ECO:0000313" key="3">
    <source>
        <dbReference type="Proteomes" id="UP000235371"/>
    </source>
</evidence>
<feature type="domain" description="Heterokaryon incompatibility" evidence="1">
    <location>
        <begin position="1"/>
        <end position="72"/>
    </location>
</feature>
<feature type="non-terminal residue" evidence="2">
    <location>
        <position position="72"/>
    </location>
</feature>
<feature type="non-terminal residue" evidence="2">
    <location>
        <position position="1"/>
    </location>
</feature>
<dbReference type="InParanoid" id="A0A2J6SVY0"/>
<dbReference type="PANTHER" id="PTHR24148">
    <property type="entry name" value="ANKYRIN REPEAT DOMAIN-CONTAINING PROTEIN 39 HOMOLOG-RELATED"/>
    <property type="match status" value="1"/>
</dbReference>
<dbReference type="AlphaFoldDB" id="A0A2J6SVY0"/>
<name>A0A2J6SVY0_9HELO</name>